<evidence type="ECO:0000256" key="1">
    <source>
        <dbReference type="SAM" id="Phobius"/>
    </source>
</evidence>
<evidence type="ECO:0000313" key="5">
    <source>
        <dbReference type="Proteomes" id="UP001278766"/>
    </source>
</evidence>
<reference evidence="4" key="1">
    <citation type="journal article" date="2023" name="Mol. Phylogenet. Evol.">
        <title>Genome-scale phylogeny and comparative genomics of the fungal order Sordariales.</title>
        <authorList>
            <person name="Hensen N."/>
            <person name="Bonometti L."/>
            <person name="Westerberg I."/>
            <person name="Brannstrom I.O."/>
            <person name="Guillou S."/>
            <person name="Cros-Aarteil S."/>
            <person name="Calhoun S."/>
            <person name="Haridas S."/>
            <person name="Kuo A."/>
            <person name="Mondo S."/>
            <person name="Pangilinan J."/>
            <person name="Riley R."/>
            <person name="LaButti K."/>
            <person name="Andreopoulos B."/>
            <person name="Lipzen A."/>
            <person name="Chen C."/>
            <person name="Yan M."/>
            <person name="Daum C."/>
            <person name="Ng V."/>
            <person name="Clum A."/>
            <person name="Steindorff A."/>
            <person name="Ohm R.A."/>
            <person name="Martin F."/>
            <person name="Silar P."/>
            <person name="Natvig D.O."/>
            <person name="Lalanne C."/>
            <person name="Gautier V."/>
            <person name="Ament-Velasquez S.L."/>
            <person name="Kruys A."/>
            <person name="Hutchinson M.I."/>
            <person name="Powell A.J."/>
            <person name="Barry K."/>
            <person name="Miller A.N."/>
            <person name="Grigoriev I.V."/>
            <person name="Debuchy R."/>
            <person name="Gladieux P."/>
            <person name="Hiltunen Thoren M."/>
            <person name="Johannesson H."/>
        </authorList>
    </citation>
    <scope>NUCLEOTIDE SEQUENCE</scope>
    <source>
        <strain evidence="4">CBS 168.71</strain>
    </source>
</reference>
<dbReference type="SUPFAM" id="SSF49344">
    <property type="entry name" value="CBD9-like"/>
    <property type="match status" value="1"/>
</dbReference>
<keyword evidence="1" id="KW-1133">Transmembrane helix</keyword>
<dbReference type="EMBL" id="JAUEPN010000007">
    <property type="protein sequence ID" value="KAK3292125.1"/>
    <property type="molecule type" value="Genomic_DNA"/>
</dbReference>
<keyword evidence="2" id="KW-0732">Signal</keyword>
<dbReference type="InterPro" id="IPR015920">
    <property type="entry name" value="Cellobiose_DH-like_cyt"/>
</dbReference>
<evidence type="ECO:0000259" key="3">
    <source>
        <dbReference type="Pfam" id="PF16010"/>
    </source>
</evidence>
<dbReference type="PANTHER" id="PTHR47797">
    <property type="entry name" value="DEHYDROGENASE, PUTATIVE (AFU_ORTHOLOGUE AFUA_8G05805)-RELATED"/>
    <property type="match status" value="1"/>
</dbReference>
<gene>
    <name evidence="4" type="ORF">B0H64DRAFT_346703</name>
</gene>
<dbReference type="Proteomes" id="UP001278766">
    <property type="component" value="Unassembled WGS sequence"/>
</dbReference>
<feature type="transmembrane region" description="Helical" evidence="1">
    <location>
        <begin position="291"/>
        <end position="315"/>
    </location>
</feature>
<feature type="transmembrane region" description="Helical" evidence="1">
    <location>
        <begin position="228"/>
        <end position="248"/>
    </location>
</feature>
<feature type="signal peptide" evidence="2">
    <location>
        <begin position="1"/>
        <end position="30"/>
    </location>
</feature>
<keyword evidence="1" id="KW-0812">Transmembrane</keyword>
<feature type="transmembrane region" description="Helical" evidence="1">
    <location>
        <begin position="260"/>
        <end position="279"/>
    </location>
</feature>
<accession>A0AAE0H9D3</accession>
<dbReference type="CDD" id="cd09630">
    <property type="entry name" value="CDH_like_cytochrome"/>
    <property type="match status" value="1"/>
</dbReference>
<keyword evidence="1" id="KW-0472">Membrane</keyword>
<feature type="domain" description="Cellobiose dehydrogenase-like cytochrome" evidence="3">
    <location>
        <begin position="41"/>
        <end position="186"/>
    </location>
</feature>
<evidence type="ECO:0000256" key="2">
    <source>
        <dbReference type="SAM" id="SignalP"/>
    </source>
</evidence>
<dbReference type="Pfam" id="PF16010">
    <property type="entry name" value="CDH-cyt"/>
    <property type="match status" value="1"/>
</dbReference>
<dbReference type="AlphaFoldDB" id="A0AAE0H9D3"/>
<dbReference type="GeneID" id="87838294"/>
<dbReference type="Gene3D" id="2.60.40.1210">
    <property type="entry name" value="Cellobiose dehydrogenase, cytochrome domain"/>
    <property type="match status" value="1"/>
</dbReference>
<evidence type="ECO:0000313" key="4">
    <source>
        <dbReference type="EMBL" id="KAK3292125.1"/>
    </source>
</evidence>
<feature type="transmembrane region" description="Helical" evidence="1">
    <location>
        <begin position="336"/>
        <end position="354"/>
    </location>
</feature>
<sequence>MVSNARIPNPGWRLLWLFLCIMIQLQLVRAQTAVSTLFVPDTDTIVSFNLPPNSDDINFYVITPDWYQYTAIGFGTSMSDALMLVMYPSADHKGVTVSPRRATGNTEPVYSPATQLTLHETTINDNFDMIVNATCRGCQLFTKVGTAAPMLFAVGPGLDLSSDDPDARIRRHSAYGRFTLNLTRATGPGGIGNPTTTTTTTTPDAILSSDDGSLLKGGDAKAATAHGILYAIVALAVAPFDSLVAGALGARWAWVHGVTATVYFAFVLGAMVPGVLVSGEHVATQQFRTGHQVLGLLTVVALTVMFGWGIALSWIKRSAKKRGQEPPESTRLLGVVHRWVCRGIWVLLLVNVGVGLKLSEQRMVLILGYVALAVGVIAFLVPVYFCLWRISKKRKEKEEGLEMPTIYDHHGFN</sequence>
<name>A0AAE0H9D3_9PEZI</name>
<organism evidence="4 5">
    <name type="scientific">Chaetomium fimeti</name>
    <dbReference type="NCBI Taxonomy" id="1854472"/>
    <lineage>
        <taxon>Eukaryota</taxon>
        <taxon>Fungi</taxon>
        <taxon>Dikarya</taxon>
        <taxon>Ascomycota</taxon>
        <taxon>Pezizomycotina</taxon>
        <taxon>Sordariomycetes</taxon>
        <taxon>Sordariomycetidae</taxon>
        <taxon>Sordariales</taxon>
        <taxon>Chaetomiaceae</taxon>
        <taxon>Chaetomium</taxon>
    </lineage>
</organism>
<dbReference type="PANTHER" id="PTHR47797:SF1">
    <property type="entry name" value="CYTOCHROME B561 DOMAIN-CONTAINING PROTEIN-RELATED"/>
    <property type="match status" value="1"/>
</dbReference>
<proteinExistence type="predicted"/>
<keyword evidence="5" id="KW-1185">Reference proteome</keyword>
<feature type="chain" id="PRO_5042237577" description="Cellobiose dehydrogenase-like cytochrome domain-containing protein" evidence="2">
    <location>
        <begin position="31"/>
        <end position="413"/>
    </location>
</feature>
<protein>
    <recommendedName>
        <fullName evidence="3">Cellobiose dehydrogenase-like cytochrome domain-containing protein</fullName>
    </recommendedName>
</protein>
<dbReference type="RefSeq" id="XP_062655639.1">
    <property type="nucleotide sequence ID" value="XM_062801346.1"/>
</dbReference>
<feature type="transmembrane region" description="Helical" evidence="1">
    <location>
        <begin position="366"/>
        <end position="387"/>
    </location>
</feature>
<reference evidence="4" key="2">
    <citation type="submission" date="2023-06" db="EMBL/GenBank/DDBJ databases">
        <authorList>
            <consortium name="Lawrence Berkeley National Laboratory"/>
            <person name="Haridas S."/>
            <person name="Hensen N."/>
            <person name="Bonometti L."/>
            <person name="Westerberg I."/>
            <person name="Brannstrom I.O."/>
            <person name="Guillou S."/>
            <person name="Cros-Aarteil S."/>
            <person name="Calhoun S."/>
            <person name="Kuo A."/>
            <person name="Mondo S."/>
            <person name="Pangilinan J."/>
            <person name="Riley R."/>
            <person name="Labutti K."/>
            <person name="Andreopoulos B."/>
            <person name="Lipzen A."/>
            <person name="Chen C."/>
            <person name="Yanf M."/>
            <person name="Daum C."/>
            <person name="Ng V."/>
            <person name="Clum A."/>
            <person name="Steindorff A."/>
            <person name="Ohm R."/>
            <person name="Martin F."/>
            <person name="Silar P."/>
            <person name="Natvig D."/>
            <person name="Lalanne C."/>
            <person name="Gautier V."/>
            <person name="Ament-Velasquez S.L."/>
            <person name="Kruys A."/>
            <person name="Hutchinson M.I."/>
            <person name="Powell A.J."/>
            <person name="Barry K."/>
            <person name="Miller A.N."/>
            <person name="Grigoriev I.V."/>
            <person name="Debuchy R."/>
            <person name="Gladieux P."/>
            <person name="Thoren M.H."/>
            <person name="Johannesson H."/>
        </authorList>
    </citation>
    <scope>NUCLEOTIDE SEQUENCE</scope>
    <source>
        <strain evidence="4">CBS 168.71</strain>
    </source>
</reference>
<dbReference type="Gene3D" id="1.20.120.1770">
    <property type="match status" value="1"/>
</dbReference>
<comment type="caution">
    <text evidence="4">The sequence shown here is derived from an EMBL/GenBank/DDBJ whole genome shotgun (WGS) entry which is preliminary data.</text>
</comment>